<gene>
    <name evidence="8" type="ORF">D4Z93_01875</name>
</gene>
<sequence length="323" mass="33784">MKKTASLCLIAAMLLTGCSFGSSNQNANSTANVQKSTSNKFIMGGKIASNEQADIMSKISAKVTDISVDVGSSVKEGDVVIKLDTKDLQAQVDQAQAAVNTAKASLVNAQNTTRPEQIEEAEASLESAGQTYDTAKKNYDRIKALVDSGAETQAQLDTANQQLAVANGQYKNAQAALEMLKNGPTKSSIDVFSAQVDQANAALKTAQVALSNATITSPISGSVSAKNINVGEMATAGAKLISIVNSGNLYVDSYAPVDIANKLSVGQGVIIKVSERDGKEYKGKVSVINSKLDTQSTDVLVKVTITDKDPKLEPGMFAEIGLE</sequence>
<accession>A0A386H0Y4</accession>
<dbReference type="InterPro" id="IPR006143">
    <property type="entry name" value="RND_pump_MFP"/>
</dbReference>
<evidence type="ECO:0000259" key="6">
    <source>
        <dbReference type="Pfam" id="PF25881"/>
    </source>
</evidence>
<feature type="domain" description="YbhG-like alpha-helical hairpin" evidence="6">
    <location>
        <begin position="83"/>
        <end position="211"/>
    </location>
</feature>
<dbReference type="GO" id="GO:0030313">
    <property type="term" value="C:cell envelope"/>
    <property type="evidence" value="ECO:0007669"/>
    <property type="project" value="UniProtKB-SubCell"/>
</dbReference>
<dbReference type="OrthoDB" id="9810430at2"/>
<dbReference type="NCBIfam" id="TIGR01730">
    <property type="entry name" value="RND_mfp"/>
    <property type="match status" value="1"/>
</dbReference>
<dbReference type="GO" id="GO:0016020">
    <property type="term" value="C:membrane"/>
    <property type="evidence" value="ECO:0007669"/>
    <property type="project" value="InterPro"/>
</dbReference>
<dbReference type="EMBL" id="CP032416">
    <property type="protein sequence ID" value="AYD39357.1"/>
    <property type="molecule type" value="Genomic_DNA"/>
</dbReference>
<keyword evidence="9" id="KW-1185">Reference proteome</keyword>
<dbReference type="SUPFAM" id="SSF56954">
    <property type="entry name" value="Outer membrane efflux proteins (OEP)"/>
    <property type="match status" value="1"/>
</dbReference>
<dbReference type="PANTHER" id="PTHR32347">
    <property type="entry name" value="EFFLUX SYSTEM COMPONENT YKNX-RELATED"/>
    <property type="match status" value="1"/>
</dbReference>
<dbReference type="KEGG" id="cfer:D4Z93_01875"/>
<dbReference type="PANTHER" id="PTHR32347:SF23">
    <property type="entry name" value="BLL5650 PROTEIN"/>
    <property type="match status" value="1"/>
</dbReference>
<dbReference type="Pfam" id="PF25954">
    <property type="entry name" value="Beta-barrel_RND_2"/>
    <property type="match status" value="1"/>
</dbReference>
<feature type="coiled-coil region" evidence="4">
    <location>
        <begin position="85"/>
        <end position="176"/>
    </location>
</feature>
<dbReference type="Gene3D" id="2.40.50.100">
    <property type="match status" value="2"/>
</dbReference>
<feature type="chain" id="PRO_5038884931" evidence="5">
    <location>
        <begin position="22"/>
        <end position="323"/>
    </location>
</feature>
<dbReference type="AlphaFoldDB" id="A0A386H0Y4"/>
<dbReference type="PROSITE" id="PS51257">
    <property type="entry name" value="PROKAR_LIPOPROTEIN"/>
    <property type="match status" value="1"/>
</dbReference>
<evidence type="ECO:0000256" key="1">
    <source>
        <dbReference type="ARBA" id="ARBA00004196"/>
    </source>
</evidence>
<evidence type="ECO:0000259" key="7">
    <source>
        <dbReference type="Pfam" id="PF25954"/>
    </source>
</evidence>
<dbReference type="RefSeq" id="WP_119970066.1">
    <property type="nucleotide sequence ID" value="NZ_CP032416.1"/>
</dbReference>
<protein>
    <submittedName>
        <fullName evidence="8">Efflux RND transporter periplasmic adaptor subunit</fullName>
    </submittedName>
</protein>
<keyword evidence="5" id="KW-0732">Signal</keyword>
<feature type="signal peptide" evidence="5">
    <location>
        <begin position="1"/>
        <end position="21"/>
    </location>
</feature>
<name>A0A386H0Y4_9CLOT</name>
<dbReference type="Gene3D" id="2.40.30.170">
    <property type="match status" value="1"/>
</dbReference>
<evidence type="ECO:0000313" key="8">
    <source>
        <dbReference type="EMBL" id="AYD39357.1"/>
    </source>
</evidence>
<dbReference type="InterPro" id="IPR050465">
    <property type="entry name" value="UPF0194_transport"/>
</dbReference>
<proteinExistence type="inferred from homology"/>
<dbReference type="Pfam" id="PF25881">
    <property type="entry name" value="HH_YBHG"/>
    <property type="match status" value="1"/>
</dbReference>
<reference evidence="8 9" key="1">
    <citation type="journal article" date="2019" name="Int. J. Syst. Evol. Microbiol.">
        <title>Clostridium fermenticellae sp. nov., isolated from the mud in a fermentation cellar for the production of the Chinese liquor, baijiu.</title>
        <authorList>
            <person name="Xu P.X."/>
            <person name="Chai L.J."/>
            <person name="Qiu T."/>
            <person name="Zhang X.J."/>
            <person name="Lu Z.M."/>
            <person name="Xiao C."/>
            <person name="Wang S.T."/>
            <person name="Shen C.H."/>
            <person name="Shi J.S."/>
            <person name="Xu Z.H."/>
        </authorList>
    </citation>
    <scope>NUCLEOTIDE SEQUENCE [LARGE SCALE GENOMIC DNA]</scope>
    <source>
        <strain evidence="8 9">JN500901</strain>
    </source>
</reference>
<feature type="domain" description="CusB-like beta-barrel" evidence="7">
    <location>
        <begin position="256"/>
        <end position="322"/>
    </location>
</feature>
<organism evidence="8 9">
    <name type="scientific">Clostridium fermenticellae</name>
    <dbReference type="NCBI Taxonomy" id="2068654"/>
    <lineage>
        <taxon>Bacteria</taxon>
        <taxon>Bacillati</taxon>
        <taxon>Bacillota</taxon>
        <taxon>Clostridia</taxon>
        <taxon>Eubacteriales</taxon>
        <taxon>Clostridiaceae</taxon>
        <taxon>Clostridium</taxon>
    </lineage>
</organism>
<dbReference type="Proteomes" id="UP000266301">
    <property type="component" value="Chromosome"/>
</dbReference>
<dbReference type="GO" id="GO:0022857">
    <property type="term" value="F:transmembrane transporter activity"/>
    <property type="evidence" value="ECO:0007669"/>
    <property type="project" value="InterPro"/>
</dbReference>
<dbReference type="Gene3D" id="1.10.287.470">
    <property type="entry name" value="Helix hairpin bin"/>
    <property type="match status" value="3"/>
</dbReference>
<dbReference type="SUPFAM" id="SSF111369">
    <property type="entry name" value="HlyD-like secretion proteins"/>
    <property type="match status" value="2"/>
</dbReference>
<evidence type="ECO:0000256" key="3">
    <source>
        <dbReference type="ARBA" id="ARBA00023054"/>
    </source>
</evidence>
<comment type="similarity">
    <text evidence="2">Belongs to the membrane fusion protein (MFP) (TC 8.A.1) family.</text>
</comment>
<evidence type="ECO:0000256" key="2">
    <source>
        <dbReference type="ARBA" id="ARBA00009477"/>
    </source>
</evidence>
<dbReference type="InterPro" id="IPR058792">
    <property type="entry name" value="Beta-barrel_RND_2"/>
</dbReference>
<evidence type="ECO:0000256" key="4">
    <source>
        <dbReference type="SAM" id="Coils"/>
    </source>
</evidence>
<keyword evidence="3 4" id="KW-0175">Coiled coil</keyword>
<comment type="subcellular location">
    <subcellularLocation>
        <location evidence="1">Cell envelope</location>
    </subcellularLocation>
</comment>
<evidence type="ECO:0000313" key="9">
    <source>
        <dbReference type="Proteomes" id="UP000266301"/>
    </source>
</evidence>
<evidence type="ECO:0000256" key="5">
    <source>
        <dbReference type="SAM" id="SignalP"/>
    </source>
</evidence>
<dbReference type="InterPro" id="IPR059052">
    <property type="entry name" value="HH_YbhG-like"/>
</dbReference>